<accession>A0A327ZV20</accession>
<comment type="caution">
    <text evidence="1">The sequence shown here is derived from an EMBL/GenBank/DDBJ whole genome shotgun (WGS) entry which is preliminary data.</text>
</comment>
<proteinExistence type="predicted"/>
<dbReference type="EMBL" id="PZJH01000001">
    <property type="protein sequence ID" value="RAK46161.1"/>
    <property type="molecule type" value="Genomic_DNA"/>
</dbReference>
<reference evidence="1 2" key="1">
    <citation type="journal article" date="2018" name="Front. Microbiol.">
        <title>Description and Comparative Genomics of Macrococcus caseolyticus subsp. hominis subsp. nov., Macrococcus goetzii sp. nov., Macrococcus epidermidis sp. nov., and Macrococcus bohemicus sp. nov., Novel Macrococci From Human Clinical Material With Virulence Potential and Suspected Uptake of Foreign DNA by Natural Transformation.</title>
        <authorList>
            <person name="Maslanova I."/>
            <person name="Wertheimer Z."/>
            <person name="Sedlacek I."/>
            <person name="Svec P."/>
            <person name="Indrakova A."/>
            <person name="Kovarovic V."/>
            <person name="Schumann P."/>
            <person name="Sproer C."/>
            <person name="Kralova S."/>
            <person name="Sedo O."/>
            <person name="Kristofova L."/>
            <person name="Vrbovska V."/>
            <person name="Fuzik T."/>
            <person name="Petras P."/>
            <person name="Zdrahal Z."/>
            <person name="Ruzickova V."/>
            <person name="Doskar J."/>
            <person name="Pantucek R."/>
        </authorList>
    </citation>
    <scope>NUCLEOTIDE SEQUENCE [LARGE SCALE GENOMIC DNA]</scope>
    <source>
        <strain evidence="1 2">01/688</strain>
    </source>
</reference>
<name>A0A327ZV20_9STAP</name>
<gene>
    <name evidence="1" type="ORF">BHU61_01560</name>
</gene>
<evidence type="ECO:0000313" key="1">
    <source>
        <dbReference type="EMBL" id="RAK46161.1"/>
    </source>
</evidence>
<sequence>MKTLFDLKTLPGWKIDNHTKIAIRLVENEDYIAITKPIYKSHSIMDVIEFTKDSEDNITFKNMNNNNQIIVSIDENDKTIHIHNKA</sequence>
<dbReference type="AlphaFoldDB" id="A0A327ZV20"/>
<organism evidence="1 2">
    <name type="scientific">Macrococcus epidermidis</name>
    <dbReference type="NCBI Taxonomy" id="1902580"/>
    <lineage>
        <taxon>Bacteria</taxon>
        <taxon>Bacillati</taxon>
        <taxon>Bacillota</taxon>
        <taxon>Bacilli</taxon>
        <taxon>Bacillales</taxon>
        <taxon>Staphylococcaceae</taxon>
        <taxon>Macrococcus</taxon>
    </lineage>
</organism>
<dbReference type="RefSeq" id="WP_111714320.1">
    <property type="nucleotide sequence ID" value="NZ_CP073819.1"/>
</dbReference>
<keyword evidence="2" id="KW-1185">Reference proteome</keyword>
<evidence type="ECO:0000313" key="2">
    <source>
        <dbReference type="Proteomes" id="UP000249808"/>
    </source>
</evidence>
<dbReference type="Proteomes" id="UP000249808">
    <property type="component" value="Unassembled WGS sequence"/>
</dbReference>
<protein>
    <submittedName>
        <fullName evidence="1">Uncharacterized protein</fullName>
    </submittedName>
</protein>